<feature type="transmembrane region" description="Helical" evidence="7">
    <location>
        <begin position="632"/>
        <end position="655"/>
    </location>
</feature>
<keyword evidence="11" id="KW-1185">Reference proteome</keyword>
<feature type="domain" description="SSD" evidence="9">
    <location>
        <begin position="196"/>
        <end position="326"/>
    </location>
</feature>
<feature type="transmembrane region" description="Helical" evidence="7">
    <location>
        <begin position="499"/>
        <end position="518"/>
    </location>
</feature>
<feature type="domain" description="SSD" evidence="9">
    <location>
        <begin position="552"/>
        <end position="655"/>
    </location>
</feature>
<evidence type="ECO:0000313" key="10">
    <source>
        <dbReference type="EMBL" id="PWN02078.1"/>
    </source>
</evidence>
<dbReference type="Pfam" id="PF03176">
    <property type="entry name" value="MMPL"/>
    <property type="match status" value="2"/>
</dbReference>
<dbReference type="EMBL" id="QGDD01000007">
    <property type="protein sequence ID" value="PWN02078.1"/>
    <property type="molecule type" value="Genomic_DNA"/>
</dbReference>
<dbReference type="InterPro" id="IPR050545">
    <property type="entry name" value="Mycobact_MmpL"/>
</dbReference>
<dbReference type="Proteomes" id="UP000245507">
    <property type="component" value="Unassembled WGS sequence"/>
</dbReference>
<evidence type="ECO:0000313" key="11">
    <source>
        <dbReference type="Proteomes" id="UP000245507"/>
    </source>
</evidence>
<feature type="transmembrane region" description="Helical" evidence="7">
    <location>
        <begin position="198"/>
        <end position="218"/>
    </location>
</feature>
<feature type="transmembrane region" description="Helical" evidence="7">
    <location>
        <begin position="301"/>
        <end position="324"/>
    </location>
</feature>
<dbReference type="Gene3D" id="1.20.1640.10">
    <property type="entry name" value="Multidrug efflux transporter AcrB transmembrane domain"/>
    <property type="match status" value="2"/>
</dbReference>
<dbReference type="InterPro" id="IPR000731">
    <property type="entry name" value="SSD"/>
</dbReference>
<evidence type="ECO:0000256" key="8">
    <source>
        <dbReference type="SAM" id="SignalP"/>
    </source>
</evidence>
<feature type="transmembrane region" description="Helical" evidence="7">
    <location>
        <begin position="559"/>
        <end position="582"/>
    </location>
</feature>
<dbReference type="SUPFAM" id="SSF82866">
    <property type="entry name" value="Multidrug efflux transporter AcrB transmembrane domain"/>
    <property type="match status" value="2"/>
</dbReference>
<gene>
    <name evidence="10" type="ORF">DJ010_16285</name>
</gene>
<feature type="transmembrane region" description="Helical" evidence="7">
    <location>
        <begin position="230"/>
        <end position="249"/>
    </location>
</feature>
<dbReference type="PANTHER" id="PTHR33406">
    <property type="entry name" value="MEMBRANE PROTEIN MJ1562-RELATED"/>
    <property type="match status" value="1"/>
</dbReference>
<evidence type="ECO:0000256" key="2">
    <source>
        <dbReference type="ARBA" id="ARBA00010157"/>
    </source>
</evidence>
<dbReference type="InterPro" id="IPR004869">
    <property type="entry name" value="MMPL_dom"/>
</dbReference>
<comment type="subcellular location">
    <subcellularLocation>
        <location evidence="1">Cell membrane</location>
        <topology evidence="1">Multi-pass membrane protein</topology>
    </subcellularLocation>
</comment>
<reference evidence="10 11" key="1">
    <citation type="submission" date="2018-05" db="EMBL/GenBank/DDBJ databases">
        <title>Nocardioides silvaticus genome.</title>
        <authorList>
            <person name="Li C."/>
            <person name="Wang G."/>
        </authorList>
    </citation>
    <scope>NUCLEOTIDE SEQUENCE [LARGE SCALE GENOMIC DNA]</scope>
    <source>
        <strain evidence="10 11">CCTCC AB 2018079</strain>
    </source>
</reference>
<feature type="transmembrane region" description="Helical" evidence="7">
    <location>
        <begin position="594"/>
        <end position="620"/>
    </location>
</feature>
<comment type="similarity">
    <text evidence="2">Belongs to the resistance-nodulation-cell division (RND) (TC 2.A.6) family. MmpL subfamily.</text>
</comment>
<feature type="transmembrane region" description="Helical" evidence="7">
    <location>
        <begin position="525"/>
        <end position="547"/>
    </location>
</feature>
<evidence type="ECO:0000256" key="3">
    <source>
        <dbReference type="ARBA" id="ARBA00022475"/>
    </source>
</evidence>
<dbReference type="PROSITE" id="PS50156">
    <property type="entry name" value="SSD"/>
    <property type="match status" value="2"/>
</dbReference>
<keyword evidence="6 7" id="KW-0472">Membrane</keyword>
<sequence length="662" mass="68425">MIATFRSTTRRRPVLVVAAWVLAALASVVAATAFPTTETDEDLAFLPEDSASAEYLAQHLRDRRTDPPAETATLAVPTPDGAEAALPEVERLAQLLRSDAEGSRMAVDDPVVSPDSGLVVLDVELRVDEDELVDAVTRLRELCEEWQTTSGLTAYVTGEGGVDADLDAGDVDLWLLVCSVVVVAVILGLVYRSPTLWLLPVATGVVAVLVARGLVLLLPHLSVTVTELTGSIGTVVVFGVCTDYALLLLNRLRRSPSSHDRGEAVAAAYREVRQPVLVSAATIVLAVLALSFSPIPGISGLGPALAVGVACAAAASLTLLPALLDLTGRRVRPATGPGAWDRAAATVLRRPWVALGGAAVVLVCLGAAAFSWSSSADPLVNIDDSADSKRGALLVREHFGASATSPLMVSFSAAAPRDAVADLSDATESQGLATGVLGTEQVGDRTEVALVLATDPYSRSWADAAEQVRTIATGIDPGALVGGAAAEALDREEAVQSQLLHHAPVVLAALLVALWVWLRSLQASLVVIASGCLACLAAVGASVAAPTSLTGSAQSSAEVLLFGLLFLTAFGVDYLVFLVDGIRRAPAGTRRRRVAAGLASTGPVITSAGVVLAATFAVLLLVPETNVRQVGLLVAAGVLIDTLVVRTLLVPHLLARTGGRWA</sequence>
<evidence type="ECO:0000256" key="5">
    <source>
        <dbReference type="ARBA" id="ARBA00022989"/>
    </source>
</evidence>
<keyword evidence="8" id="KW-0732">Signal</keyword>
<name>A0A316TE63_9ACTN</name>
<evidence type="ECO:0000256" key="6">
    <source>
        <dbReference type="ARBA" id="ARBA00023136"/>
    </source>
</evidence>
<keyword evidence="4 7" id="KW-0812">Transmembrane</keyword>
<keyword evidence="5 7" id="KW-1133">Transmembrane helix</keyword>
<evidence type="ECO:0000256" key="1">
    <source>
        <dbReference type="ARBA" id="ARBA00004651"/>
    </source>
</evidence>
<feature type="transmembrane region" description="Helical" evidence="7">
    <location>
        <begin position="276"/>
        <end position="295"/>
    </location>
</feature>
<evidence type="ECO:0000256" key="7">
    <source>
        <dbReference type="SAM" id="Phobius"/>
    </source>
</evidence>
<dbReference type="GO" id="GO:0005886">
    <property type="term" value="C:plasma membrane"/>
    <property type="evidence" value="ECO:0007669"/>
    <property type="project" value="UniProtKB-SubCell"/>
</dbReference>
<dbReference type="RefSeq" id="WP_109695632.1">
    <property type="nucleotide sequence ID" value="NZ_QGDD01000007.1"/>
</dbReference>
<comment type="caution">
    <text evidence="10">The sequence shown here is derived from an EMBL/GenBank/DDBJ whole genome shotgun (WGS) entry which is preliminary data.</text>
</comment>
<dbReference type="AlphaFoldDB" id="A0A316TE63"/>
<proteinExistence type="inferred from homology"/>
<feature type="signal peptide" evidence="8">
    <location>
        <begin position="1"/>
        <end position="33"/>
    </location>
</feature>
<keyword evidence="3" id="KW-1003">Cell membrane</keyword>
<feature type="transmembrane region" description="Helical" evidence="7">
    <location>
        <begin position="173"/>
        <end position="191"/>
    </location>
</feature>
<feature type="transmembrane region" description="Helical" evidence="7">
    <location>
        <begin position="352"/>
        <end position="372"/>
    </location>
</feature>
<accession>A0A316TE63</accession>
<evidence type="ECO:0000259" key="9">
    <source>
        <dbReference type="PROSITE" id="PS50156"/>
    </source>
</evidence>
<dbReference type="PANTHER" id="PTHR33406:SF6">
    <property type="entry name" value="MEMBRANE PROTEIN YDGH-RELATED"/>
    <property type="match status" value="1"/>
</dbReference>
<evidence type="ECO:0000256" key="4">
    <source>
        <dbReference type="ARBA" id="ARBA00022692"/>
    </source>
</evidence>
<feature type="chain" id="PRO_5016415821" description="SSD domain-containing protein" evidence="8">
    <location>
        <begin position="34"/>
        <end position="662"/>
    </location>
</feature>
<organism evidence="10 11">
    <name type="scientific">Nocardioides silvaticus</name>
    <dbReference type="NCBI Taxonomy" id="2201891"/>
    <lineage>
        <taxon>Bacteria</taxon>
        <taxon>Bacillati</taxon>
        <taxon>Actinomycetota</taxon>
        <taxon>Actinomycetes</taxon>
        <taxon>Propionibacteriales</taxon>
        <taxon>Nocardioidaceae</taxon>
        <taxon>Nocardioides</taxon>
    </lineage>
</organism>
<protein>
    <recommendedName>
        <fullName evidence="9">SSD domain-containing protein</fullName>
    </recommendedName>
</protein>